<dbReference type="VEuPathDB" id="FungiDB:RhiirFUN_024289"/>
<reference evidence="1 2" key="2">
    <citation type="journal article" date="2018" name="New Phytol.">
        <title>High intraspecific genome diversity in the model arbuscular mycorrhizal symbiont Rhizophagus irregularis.</title>
        <authorList>
            <person name="Chen E.C.H."/>
            <person name="Morin E."/>
            <person name="Beaudet D."/>
            <person name="Noel J."/>
            <person name="Yildirir G."/>
            <person name="Ndikumana S."/>
            <person name="Charron P."/>
            <person name="St-Onge C."/>
            <person name="Giorgi J."/>
            <person name="Kruger M."/>
            <person name="Marton T."/>
            <person name="Ropars J."/>
            <person name="Grigoriev I.V."/>
            <person name="Hainaut M."/>
            <person name="Henrissat B."/>
            <person name="Roux C."/>
            <person name="Martin F."/>
            <person name="Corradi N."/>
        </authorList>
    </citation>
    <scope>NUCLEOTIDE SEQUENCE [LARGE SCALE GENOMIC DNA]</scope>
    <source>
        <strain evidence="1 2">DAOM 197198</strain>
    </source>
</reference>
<evidence type="ECO:0008006" key="3">
    <source>
        <dbReference type="Google" id="ProtNLM"/>
    </source>
</evidence>
<comment type="caution">
    <text evidence="1">The sequence shown here is derived from an EMBL/GenBank/DDBJ whole genome shotgun (WGS) entry which is preliminary data.</text>
</comment>
<dbReference type="EMBL" id="AUPC02000400">
    <property type="protein sequence ID" value="POG60261.1"/>
    <property type="molecule type" value="Genomic_DNA"/>
</dbReference>
<evidence type="ECO:0000313" key="1">
    <source>
        <dbReference type="EMBL" id="POG60261.1"/>
    </source>
</evidence>
<sequence length="361" mass="42281">MSVSSVNTSATTLVAAQMTNITSEEKRNLLFDVNCSLEVQMEDFDENWWPLVSNIWTQWTSYKQVNGNFWKIFTCRFTKHRDSSTRQKENISNEKRRITKTRPSGLCHAKIKVEWLVLLKIVKVGRYKDSSNHTHSLLDVDRLKRPQVIRTLVEKEAVKNYLPLAITAAVKEYATIELGLGASAQELKRKEVTNIKYKVRGPMEVHLVGNSDLKLDISQSVSYLKEQEYQVEIYRVHQRSTKGIVFAHPEQLEKLENHGWLTLIDSTHKTNRYDWRLFTLMFQKIFEESGFEVYEHRELVIEFVQTEQQKKAKSWKLTVFELTERVRDRYWSVEEGGNAERTEAFISTLEASLNPIIIQFK</sequence>
<keyword evidence="2" id="KW-1185">Reference proteome</keyword>
<name>A0A2P4P4F3_RHIID</name>
<protein>
    <recommendedName>
        <fullName evidence="3">Riboflavin-specific deaminase</fullName>
    </recommendedName>
</protein>
<dbReference type="AlphaFoldDB" id="A0A2P4P4F3"/>
<organism evidence="1 2">
    <name type="scientific">Rhizophagus irregularis (strain DAOM 181602 / DAOM 197198 / MUCL 43194)</name>
    <name type="common">Arbuscular mycorrhizal fungus</name>
    <name type="synonym">Glomus intraradices</name>
    <dbReference type="NCBI Taxonomy" id="747089"/>
    <lineage>
        <taxon>Eukaryota</taxon>
        <taxon>Fungi</taxon>
        <taxon>Fungi incertae sedis</taxon>
        <taxon>Mucoromycota</taxon>
        <taxon>Glomeromycotina</taxon>
        <taxon>Glomeromycetes</taxon>
        <taxon>Glomerales</taxon>
        <taxon>Glomeraceae</taxon>
        <taxon>Rhizophagus</taxon>
    </lineage>
</organism>
<proteinExistence type="predicted"/>
<reference evidence="1 2" key="1">
    <citation type="journal article" date="2013" name="Proc. Natl. Acad. Sci. U.S.A.">
        <title>Genome of an arbuscular mycorrhizal fungus provides insight into the oldest plant symbiosis.</title>
        <authorList>
            <person name="Tisserant E."/>
            <person name="Malbreil M."/>
            <person name="Kuo A."/>
            <person name="Kohler A."/>
            <person name="Symeonidi A."/>
            <person name="Balestrini R."/>
            <person name="Charron P."/>
            <person name="Duensing N."/>
            <person name="Frei Dit Frey N."/>
            <person name="Gianinazzi-Pearson V."/>
            <person name="Gilbert L.B."/>
            <person name="Handa Y."/>
            <person name="Herr J.R."/>
            <person name="Hijri M."/>
            <person name="Koul R."/>
            <person name="Kawaguchi M."/>
            <person name="Krajinski F."/>
            <person name="Lammers P.J."/>
            <person name="Masclaux F.G."/>
            <person name="Murat C."/>
            <person name="Morin E."/>
            <person name="Ndikumana S."/>
            <person name="Pagni M."/>
            <person name="Petitpierre D."/>
            <person name="Requena N."/>
            <person name="Rosikiewicz P."/>
            <person name="Riley R."/>
            <person name="Saito K."/>
            <person name="San Clemente H."/>
            <person name="Shapiro H."/>
            <person name="van Tuinen D."/>
            <person name="Becard G."/>
            <person name="Bonfante P."/>
            <person name="Paszkowski U."/>
            <person name="Shachar-Hill Y.Y."/>
            <person name="Tuskan G.A."/>
            <person name="Young P.W."/>
            <person name="Sanders I.R."/>
            <person name="Henrissat B."/>
            <person name="Rensing S.A."/>
            <person name="Grigoriev I.V."/>
            <person name="Corradi N."/>
            <person name="Roux C."/>
            <person name="Martin F."/>
        </authorList>
    </citation>
    <scope>NUCLEOTIDE SEQUENCE [LARGE SCALE GENOMIC DNA]</scope>
    <source>
        <strain evidence="1 2">DAOM 197198</strain>
    </source>
</reference>
<dbReference type="Proteomes" id="UP000018888">
    <property type="component" value="Unassembled WGS sequence"/>
</dbReference>
<gene>
    <name evidence="1" type="ORF">GLOIN_2v1487159</name>
</gene>
<accession>A0A2P4P4F3</accession>
<evidence type="ECO:0000313" key="2">
    <source>
        <dbReference type="Proteomes" id="UP000018888"/>
    </source>
</evidence>